<feature type="non-terminal residue" evidence="1">
    <location>
        <position position="1"/>
    </location>
</feature>
<evidence type="ECO:0000313" key="2">
    <source>
        <dbReference type="Proteomes" id="UP000789706"/>
    </source>
</evidence>
<name>A0A9N9HBS1_9GLOM</name>
<keyword evidence="2" id="KW-1185">Reference proteome</keyword>
<dbReference type="Proteomes" id="UP000789706">
    <property type="component" value="Unassembled WGS sequence"/>
</dbReference>
<comment type="caution">
    <text evidence="1">The sequence shown here is derived from an EMBL/GenBank/DDBJ whole genome shotgun (WGS) entry which is preliminary data.</text>
</comment>
<organism evidence="1 2">
    <name type="scientific">Diversispora eburnea</name>
    <dbReference type="NCBI Taxonomy" id="1213867"/>
    <lineage>
        <taxon>Eukaryota</taxon>
        <taxon>Fungi</taxon>
        <taxon>Fungi incertae sedis</taxon>
        <taxon>Mucoromycota</taxon>
        <taxon>Glomeromycotina</taxon>
        <taxon>Glomeromycetes</taxon>
        <taxon>Diversisporales</taxon>
        <taxon>Diversisporaceae</taxon>
        <taxon>Diversispora</taxon>
    </lineage>
</organism>
<proteinExistence type="predicted"/>
<accession>A0A9N9HBS1</accession>
<feature type="non-terminal residue" evidence="1">
    <location>
        <position position="114"/>
    </location>
</feature>
<dbReference type="OrthoDB" id="2416239at2759"/>
<sequence length="114" mass="12953">IRVKTELTLVRVENNRKDKMISVLFDNKKNMQAALEVNVDTDAQLPTICIEHNQEVTKELLNQWSIIIGEDSLRVISTDCSYDNLMTRGKFVARIINLPSGITAKEIIPNIKTI</sequence>
<reference evidence="1" key="1">
    <citation type="submission" date="2021-06" db="EMBL/GenBank/DDBJ databases">
        <authorList>
            <person name="Kallberg Y."/>
            <person name="Tangrot J."/>
            <person name="Rosling A."/>
        </authorList>
    </citation>
    <scope>NUCLEOTIDE SEQUENCE</scope>
    <source>
        <strain evidence="1">AZ414A</strain>
    </source>
</reference>
<protein>
    <submittedName>
        <fullName evidence="1">2640_t:CDS:1</fullName>
    </submittedName>
</protein>
<dbReference type="EMBL" id="CAJVPK010008867">
    <property type="protein sequence ID" value="CAG8663559.1"/>
    <property type="molecule type" value="Genomic_DNA"/>
</dbReference>
<dbReference type="AlphaFoldDB" id="A0A9N9HBS1"/>
<evidence type="ECO:0000313" key="1">
    <source>
        <dbReference type="EMBL" id="CAG8663559.1"/>
    </source>
</evidence>
<gene>
    <name evidence="1" type="ORF">DEBURN_LOCUS11841</name>
</gene>